<evidence type="ECO:0000313" key="3">
    <source>
        <dbReference type="Proteomes" id="UP001236806"/>
    </source>
</evidence>
<dbReference type="Pfam" id="PF13561">
    <property type="entry name" value="adh_short_C2"/>
    <property type="match status" value="1"/>
</dbReference>
<dbReference type="Pfam" id="PF00106">
    <property type="entry name" value="adh_short"/>
    <property type="match status" value="1"/>
</dbReference>
<dbReference type="SUPFAM" id="SSF51735">
    <property type="entry name" value="NAD(P)-binding Rossmann-fold domains"/>
    <property type="match status" value="1"/>
</dbReference>
<accession>A0ABU0PL78</accession>
<proteinExistence type="inferred from homology"/>
<dbReference type="InterPro" id="IPR036291">
    <property type="entry name" value="NAD(P)-bd_dom_sf"/>
</dbReference>
<dbReference type="PANTHER" id="PTHR42760">
    <property type="entry name" value="SHORT-CHAIN DEHYDROGENASES/REDUCTASES FAMILY MEMBER"/>
    <property type="match status" value="1"/>
</dbReference>
<sequence>MTHDKKETTRRPLALITGAGGGMGAASARVLSRRYRLILAELTAEPLTSVADPLRRDGANIVGAVTGDISAPETIATIGRLIEENGGLDALVHTAGISPTMGSWEQVLRVNLTATLNLLDAVEPRLVPGAAGVLIASLAAQLFDGSPEIDATLKAVTADTVDGLEPLVRSVADDADPLSLSGAAYKVSKYAVKLICESRARQWGERGARLTSISPGLIATSMGLAEAQGNTEASGLAEQAPVGRWGTALDVAEAVEFLLSDAASFISGCDLRVDGGLAARLNDVAGVGSDACG</sequence>
<comment type="similarity">
    <text evidence="1">Belongs to the short-chain dehydrogenases/reductases (SDR) family.</text>
</comment>
<organism evidence="2 3">
    <name type="scientific">Pseudarthrobacter siccitolerans</name>
    <dbReference type="NCBI Taxonomy" id="861266"/>
    <lineage>
        <taxon>Bacteria</taxon>
        <taxon>Bacillati</taxon>
        <taxon>Actinomycetota</taxon>
        <taxon>Actinomycetes</taxon>
        <taxon>Micrococcales</taxon>
        <taxon>Micrococcaceae</taxon>
        <taxon>Pseudarthrobacter</taxon>
    </lineage>
</organism>
<keyword evidence="3" id="KW-1185">Reference proteome</keyword>
<comment type="caution">
    <text evidence="2">The sequence shown here is derived from an EMBL/GenBank/DDBJ whole genome shotgun (WGS) entry which is preliminary data.</text>
</comment>
<evidence type="ECO:0000256" key="1">
    <source>
        <dbReference type="ARBA" id="ARBA00006484"/>
    </source>
</evidence>
<name>A0ABU0PL78_9MICC</name>
<dbReference type="RefSeq" id="WP_306636465.1">
    <property type="nucleotide sequence ID" value="NZ_JAUSXB010000001.1"/>
</dbReference>
<reference evidence="2 3" key="1">
    <citation type="submission" date="2023-07" db="EMBL/GenBank/DDBJ databases">
        <title>Comparative genomics of wheat-associated soil bacteria to identify genetic determinants of phenazine resistance.</title>
        <authorList>
            <person name="Mouncey N."/>
        </authorList>
    </citation>
    <scope>NUCLEOTIDE SEQUENCE [LARGE SCALE GENOMIC DNA]</scope>
    <source>
        <strain evidence="2 3">W1I3</strain>
    </source>
</reference>
<protein>
    <submittedName>
        <fullName evidence="2">NAD(P)-dependent dehydrogenase (Short-subunit alcohol dehydrogenase family)</fullName>
    </submittedName>
</protein>
<dbReference type="InterPro" id="IPR002347">
    <property type="entry name" value="SDR_fam"/>
</dbReference>
<dbReference type="Gene3D" id="3.40.50.720">
    <property type="entry name" value="NAD(P)-binding Rossmann-like Domain"/>
    <property type="match status" value="1"/>
</dbReference>
<gene>
    <name evidence="2" type="ORF">QFZ36_002251</name>
</gene>
<dbReference type="PRINTS" id="PR00081">
    <property type="entry name" value="GDHRDH"/>
</dbReference>
<dbReference type="EMBL" id="JAUSXB010000001">
    <property type="protein sequence ID" value="MDQ0674690.1"/>
    <property type="molecule type" value="Genomic_DNA"/>
</dbReference>
<evidence type="ECO:0000313" key="2">
    <source>
        <dbReference type="EMBL" id="MDQ0674690.1"/>
    </source>
</evidence>
<dbReference type="Proteomes" id="UP001236806">
    <property type="component" value="Unassembled WGS sequence"/>
</dbReference>